<dbReference type="EMBL" id="BLXT01007896">
    <property type="protein sequence ID" value="GFO43699.1"/>
    <property type="molecule type" value="Genomic_DNA"/>
</dbReference>
<comment type="caution">
    <text evidence="1">The sequence shown here is derived from an EMBL/GenBank/DDBJ whole genome shotgun (WGS) entry which is preliminary data.</text>
</comment>
<dbReference type="AlphaFoldDB" id="A0AAV4DHI4"/>
<accession>A0AAV4DHI4</accession>
<reference evidence="1 2" key="1">
    <citation type="journal article" date="2021" name="Elife">
        <title>Chloroplast acquisition without the gene transfer in kleptoplastic sea slugs, Plakobranchus ocellatus.</title>
        <authorList>
            <person name="Maeda T."/>
            <person name="Takahashi S."/>
            <person name="Yoshida T."/>
            <person name="Shimamura S."/>
            <person name="Takaki Y."/>
            <person name="Nagai Y."/>
            <person name="Toyoda A."/>
            <person name="Suzuki Y."/>
            <person name="Arimoto A."/>
            <person name="Ishii H."/>
            <person name="Satoh N."/>
            <person name="Nishiyama T."/>
            <person name="Hasebe M."/>
            <person name="Maruyama T."/>
            <person name="Minagawa J."/>
            <person name="Obokata J."/>
            <person name="Shigenobu S."/>
        </authorList>
    </citation>
    <scope>NUCLEOTIDE SEQUENCE [LARGE SCALE GENOMIC DNA]</scope>
</reference>
<evidence type="ECO:0000313" key="2">
    <source>
        <dbReference type="Proteomes" id="UP000735302"/>
    </source>
</evidence>
<protein>
    <submittedName>
        <fullName evidence="1">Uncharacterized protein</fullName>
    </submittedName>
</protein>
<sequence>MSCYSITMGFTDFDYTIKEQVHSTIQRYIDPNNDLSILKTRTLRCRSDKGKGGAIKLPNIIPLSIAANQEAGLVTQRIRLTCHWVKHNNCDARSVSSAITSRVASSMDRPLEYRSSSWRPRTPVQHKYSPGPFRDCSVRVLKLECLTQAKSRRLVAPFSPCCHGV</sequence>
<gene>
    <name evidence="1" type="ORF">PoB_007020400</name>
</gene>
<name>A0AAV4DHI4_9GAST</name>
<dbReference type="Proteomes" id="UP000735302">
    <property type="component" value="Unassembled WGS sequence"/>
</dbReference>
<organism evidence="1 2">
    <name type="scientific">Plakobranchus ocellatus</name>
    <dbReference type="NCBI Taxonomy" id="259542"/>
    <lineage>
        <taxon>Eukaryota</taxon>
        <taxon>Metazoa</taxon>
        <taxon>Spiralia</taxon>
        <taxon>Lophotrochozoa</taxon>
        <taxon>Mollusca</taxon>
        <taxon>Gastropoda</taxon>
        <taxon>Heterobranchia</taxon>
        <taxon>Euthyneura</taxon>
        <taxon>Panpulmonata</taxon>
        <taxon>Sacoglossa</taxon>
        <taxon>Placobranchoidea</taxon>
        <taxon>Plakobranchidae</taxon>
        <taxon>Plakobranchus</taxon>
    </lineage>
</organism>
<keyword evidence="2" id="KW-1185">Reference proteome</keyword>
<evidence type="ECO:0000313" key="1">
    <source>
        <dbReference type="EMBL" id="GFO43699.1"/>
    </source>
</evidence>
<proteinExistence type="predicted"/>